<keyword evidence="1" id="KW-0175">Coiled coil</keyword>
<feature type="coiled-coil region" evidence="1">
    <location>
        <begin position="198"/>
        <end position="225"/>
    </location>
</feature>
<accession>A0A4S8YYQ7</accession>
<protein>
    <submittedName>
        <fullName evidence="2">Uncharacterized protein</fullName>
    </submittedName>
</protein>
<feature type="coiled-coil region" evidence="1">
    <location>
        <begin position="254"/>
        <end position="281"/>
    </location>
</feature>
<dbReference type="EMBL" id="QZAN01000132">
    <property type="protein sequence ID" value="THW56967.1"/>
    <property type="molecule type" value="Genomic_DNA"/>
</dbReference>
<evidence type="ECO:0000256" key="1">
    <source>
        <dbReference type="SAM" id="Coils"/>
    </source>
</evidence>
<gene>
    <name evidence="2" type="ORF">D6D20_08329</name>
</gene>
<evidence type="ECO:0000313" key="2">
    <source>
        <dbReference type="EMBL" id="THW56967.1"/>
    </source>
</evidence>
<comment type="caution">
    <text evidence="2">The sequence shown here is derived from an EMBL/GenBank/DDBJ whole genome shotgun (WGS) entry which is preliminary data.</text>
</comment>
<dbReference type="Gene3D" id="1.10.287.1490">
    <property type="match status" value="1"/>
</dbReference>
<dbReference type="Proteomes" id="UP000310421">
    <property type="component" value="Unassembled WGS sequence"/>
</dbReference>
<organism evidence="2 3">
    <name type="scientific">Aureobasidium pullulans</name>
    <name type="common">Black yeast</name>
    <name type="synonym">Pullularia pullulans</name>
    <dbReference type="NCBI Taxonomy" id="5580"/>
    <lineage>
        <taxon>Eukaryota</taxon>
        <taxon>Fungi</taxon>
        <taxon>Dikarya</taxon>
        <taxon>Ascomycota</taxon>
        <taxon>Pezizomycotina</taxon>
        <taxon>Dothideomycetes</taxon>
        <taxon>Dothideomycetidae</taxon>
        <taxon>Dothideales</taxon>
        <taxon>Saccotheciaceae</taxon>
        <taxon>Aureobasidium</taxon>
    </lineage>
</organism>
<reference evidence="2 3" key="1">
    <citation type="submission" date="2018-10" db="EMBL/GenBank/DDBJ databases">
        <title>Fifty Aureobasidium pullulans genomes reveal a recombining polyextremotolerant generalist.</title>
        <authorList>
            <person name="Gostincar C."/>
            <person name="Turk M."/>
            <person name="Zajc J."/>
            <person name="Gunde-Cimerman N."/>
        </authorList>
    </citation>
    <scope>NUCLEOTIDE SEQUENCE [LARGE SCALE GENOMIC DNA]</scope>
    <source>
        <strain evidence="2 3">EXF-10751</strain>
    </source>
</reference>
<evidence type="ECO:0000313" key="3">
    <source>
        <dbReference type="Proteomes" id="UP000310421"/>
    </source>
</evidence>
<name>A0A4S8YYQ7_AURPU</name>
<dbReference type="AlphaFoldDB" id="A0A4S8YYQ7"/>
<proteinExistence type="predicted"/>
<sequence length="360" mass="39534">MDALNLNIQQLVQAHLQANRTFDATKTALQQVSSALIQSKRKEIEQLNDQILMRRKDIKTARTTIVFLQDGLSDTAELMCGPYGSIRAATTDHDPTFELARSIDECLSAGSGLVMESIRRWESVVSSTFTRIASSFVTSQPARFAASSSFNHAPPLQALTATVKQLTEILAQVGASLAAATQKLEQTTKSLLSSEESLTSTKELLASKEEELASTKEELASNKESLGSTKKELASTNEDLTLGNQSLTSVKELLVSTEEKLASANQSLASTKEKLEQTTSALTQSHMNTVNMLKAQVLSRNEDIEMARKAKEESQWDQEEIVCSSVATTMSPLSWRVALWEEQNKEAIAIIKRFESQLKS</sequence>